<evidence type="ECO:0000313" key="2">
    <source>
        <dbReference type="EMBL" id="MBI4921982.1"/>
    </source>
</evidence>
<feature type="region of interest" description="Disordered" evidence="1">
    <location>
        <begin position="19"/>
        <end position="47"/>
    </location>
</feature>
<dbReference type="AlphaFoldDB" id="A0A933NYZ2"/>
<name>A0A933NYZ2_9HYPH</name>
<accession>A0A933NYZ2</accession>
<evidence type="ECO:0000256" key="1">
    <source>
        <dbReference type="SAM" id="MobiDB-lite"/>
    </source>
</evidence>
<organism evidence="2 3">
    <name type="scientific">Devosia nanyangense</name>
    <dbReference type="NCBI Taxonomy" id="1228055"/>
    <lineage>
        <taxon>Bacteria</taxon>
        <taxon>Pseudomonadati</taxon>
        <taxon>Pseudomonadota</taxon>
        <taxon>Alphaproteobacteria</taxon>
        <taxon>Hyphomicrobiales</taxon>
        <taxon>Devosiaceae</taxon>
        <taxon>Devosia</taxon>
    </lineage>
</organism>
<sequence>MAKSSRTFDDVEVEAMKERAKEMKPARRSSRAAKPDGEADVLAKIAE</sequence>
<gene>
    <name evidence="2" type="ORF">HY834_09555</name>
</gene>
<proteinExistence type="predicted"/>
<dbReference type="EMBL" id="JACRAF010000025">
    <property type="protein sequence ID" value="MBI4921982.1"/>
    <property type="molecule type" value="Genomic_DNA"/>
</dbReference>
<dbReference type="Proteomes" id="UP000782610">
    <property type="component" value="Unassembled WGS sequence"/>
</dbReference>
<evidence type="ECO:0000313" key="3">
    <source>
        <dbReference type="Proteomes" id="UP000782610"/>
    </source>
</evidence>
<protein>
    <submittedName>
        <fullName evidence="2">Uncharacterized protein</fullName>
    </submittedName>
</protein>
<reference evidence="2" key="1">
    <citation type="submission" date="2020-07" db="EMBL/GenBank/DDBJ databases">
        <title>Huge and variable diversity of episymbiotic CPR bacteria and DPANN archaea in groundwater ecosystems.</title>
        <authorList>
            <person name="He C.Y."/>
            <person name="Keren R."/>
            <person name="Whittaker M."/>
            <person name="Farag I.F."/>
            <person name="Doudna J."/>
            <person name="Cate J.H.D."/>
            <person name="Banfield J.F."/>
        </authorList>
    </citation>
    <scope>NUCLEOTIDE SEQUENCE</scope>
    <source>
        <strain evidence="2">NC_groundwater_1586_Pr3_B-0.1um_66_15</strain>
    </source>
</reference>
<feature type="non-terminal residue" evidence="2">
    <location>
        <position position="47"/>
    </location>
</feature>
<comment type="caution">
    <text evidence="2">The sequence shown here is derived from an EMBL/GenBank/DDBJ whole genome shotgun (WGS) entry which is preliminary data.</text>
</comment>